<accession>A0A430R904</accession>
<dbReference type="RefSeq" id="WP_126187232.1">
    <property type="nucleotide sequence ID" value="NZ_PELM01000096.1"/>
</dbReference>
<protein>
    <recommendedName>
        <fullName evidence="1">DUF2726 domain-containing protein</fullName>
    </recommendedName>
</protein>
<proteinExistence type="predicted"/>
<dbReference type="Proteomes" id="UP000288082">
    <property type="component" value="Unassembled WGS sequence"/>
</dbReference>
<reference evidence="2 3" key="1">
    <citation type="journal article" date="2019" name="Extremophiles">
        <title>Biogeography of thermophiles and predominance of Thermus scotoductus in domestic water heaters.</title>
        <authorList>
            <person name="Wilpiszeski R.L."/>
            <person name="Zhang Z."/>
            <person name="House C.H."/>
        </authorList>
    </citation>
    <scope>NUCLEOTIDE SEQUENCE [LARGE SCALE GENOMIC DNA]</scope>
    <source>
        <strain evidence="2 3">38_S38</strain>
    </source>
</reference>
<dbReference type="AlphaFoldDB" id="A0A430R904"/>
<evidence type="ECO:0000313" key="3">
    <source>
        <dbReference type="Proteomes" id="UP000288082"/>
    </source>
</evidence>
<feature type="domain" description="DUF2726" evidence="1">
    <location>
        <begin position="41"/>
        <end position="159"/>
    </location>
</feature>
<comment type="caution">
    <text evidence="2">The sequence shown here is derived from an EMBL/GenBank/DDBJ whole genome shotgun (WGS) entry which is preliminary data.</text>
</comment>
<dbReference type="EMBL" id="PELM01000096">
    <property type="protein sequence ID" value="RTH03920.1"/>
    <property type="molecule type" value="Genomic_DNA"/>
</dbReference>
<organism evidence="2 3">
    <name type="scientific">Thermus scotoductus</name>
    <dbReference type="NCBI Taxonomy" id="37636"/>
    <lineage>
        <taxon>Bacteria</taxon>
        <taxon>Thermotogati</taxon>
        <taxon>Deinococcota</taxon>
        <taxon>Deinococci</taxon>
        <taxon>Thermales</taxon>
        <taxon>Thermaceae</taxon>
        <taxon>Thermus</taxon>
    </lineage>
</organism>
<evidence type="ECO:0000313" key="2">
    <source>
        <dbReference type="EMBL" id="RTH03920.1"/>
    </source>
</evidence>
<sequence>MNTILLLLLFLGFLALVIFLSGKLRVLEVSDRASAYTLKPSVLTPAKLTFFKVLEGVLPGGVKVWPKVRWIDFLNIRLRGDGRQAALNRVVAKHVDFLLVDAETARPLLVIELDDQSHDREDRQERDRFLEAVMEHVGLPLARVRVRKHYNPEEIRTLVENHLPGLPYPGHR</sequence>
<evidence type="ECO:0000259" key="1">
    <source>
        <dbReference type="Pfam" id="PF10881"/>
    </source>
</evidence>
<dbReference type="Pfam" id="PF10881">
    <property type="entry name" value="DUF2726"/>
    <property type="match status" value="1"/>
</dbReference>
<dbReference type="InterPro" id="IPR024402">
    <property type="entry name" value="DUF2726"/>
</dbReference>
<gene>
    <name evidence="2" type="ORF">CSW50_03975</name>
</gene>
<name>A0A430R904_THESC</name>